<accession>A0A250VEF0</accession>
<dbReference type="AlphaFoldDB" id="A0A250VEF0"/>
<keyword evidence="4" id="KW-1185">Reference proteome</keyword>
<proteinExistence type="predicted"/>
<dbReference type="InterPro" id="IPR011991">
    <property type="entry name" value="ArsR-like_HTH"/>
</dbReference>
<dbReference type="InterPro" id="IPR039422">
    <property type="entry name" value="MarR/SlyA-like"/>
</dbReference>
<dbReference type="SMART" id="SM00347">
    <property type="entry name" value="HTH_MARR"/>
    <property type="match status" value="1"/>
</dbReference>
<dbReference type="InterPro" id="IPR036390">
    <property type="entry name" value="WH_DNA-bd_sf"/>
</dbReference>
<dbReference type="InterPro" id="IPR036388">
    <property type="entry name" value="WH-like_DNA-bd_sf"/>
</dbReference>
<dbReference type="PANTHER" id="PTHR33164">
    <property type="entry name" value="TRANSCRIPTIONAL REGULATOR, MARR FAMILY"/>
    <property type="match status" value="1"/>
</dbReference>
<reference evidence="4" key="1">
    <citation type="submission" date="2017-05" db="EMBL/GenBank/DDBJ databases">
        <title>Streptomyces olivochromogenes NBRC 3561 whole genome shotgun sequence.</title>
        <authorList>
            <person name="Dohra H."/>
            <person name="Kodani S."/>
        </authorList>
    </citation>
    <scope>NUCLEOTIDE SEQUENCE [LARGE SCALE GENOMIC DNA]</scope>
    <source>
        <strain evidence="4">NBRC 3561</strain>
    </source>
</reference>
<dbReference type="EMBL" id="BDQI01000007">
    <property type="protein sequence ID" value="GAX52557.1"/>
    <property type="molecule type" value="Genomic_DNA"/>
</dbReference>
<dbReference type="SUPFAM" id="SSF46785">
    <property type="entry name" value="Winged helix' DNA-binding domain"/>
    <property type="match status" value="1"/>
</dbReference>
<dbReference type="PANTHER" id="PTHR33164:SF106">
    <property type="entry name" value="TRANSCRIPTIONAL REGULATORY PROTEIN"/>
    <property type="match status" value="1"/>
</dbReference>
<dbReference type="CDD" id="cd00090">
    <property type="entry name" value="HTH_ARSR"/>
    <property type="match status" value="1"/>
</dbReference>
<organism evidence="3 4">
    <name type="scientific">Streptomyces olivochromogenes</name>
    <dbReference type="NCBI Taxonomy" id="1963"/>
    <lineage>
        <taxon>Bacteria</taxon>
        <taxon>Bacillati</taxon>
        <taxon>Actinomycetota</taxon>
        <taxon>Actinomycetes</taxon>
        <taxon>Kitasatosporales</taxon>
        <taxon>Streptomycetaceae</taxon>
        <taxon>Streptomyces</taxon>
    </lineage>
</organism>
<dbReference type="PROSITE" id="PS50995">
    <property type="entry name" value="HTH_MARR_2"/>
    <property type="match status" value="1"/>
</dbReference>
<feature type="domain" description="HTH marR-type" evidence="2">
    <location>
        <begin position="6"/>
        <end position="143"/>
    </location>
</feature>
<evidence type="ECO:0000313" key="3">
    <source>
        <dbReference type="EMBL" id="GAX52557.1"/>
    </source>
</evidence>
<dbReference type="GO" id="GO:0003700">
    <property type="term" value="F:DNA-binding transcription factor activity"/>
    <property type="evidence" value="ECO:0007669"/>
    <property type="project" value="InterPro"/>
</dbReference>
<gene>
    <name evidence="3" type="primary">ycgE</name>
    <name evidence="3" type="ORF">SO3561_04073</name>
</gene>
<dbReference type="InterPro" id="IPR000835">
    <property type="entry name" value="HTH_MarR-typ"/>
</dbReference>
<dbReference type="RefSeq" id="WP_079064984.1">
    <property type="nucleotide sequence ID" value="NZ_BDQI01000007.1"/>
</dbReference>
<comment type="caution">
    <text evidence="3">The sequence shown here is derived from an EMBL/GenBank/DDBJ whole genome shotgun (WGS) entry which is preliminary data.</text>
</comment>
<sequence length="185" mass="20397">MSGNVRARLLDELSTVSRRYMASYALFNQALADRLKLHPTDMQCVNLLSLEGGPVTTGRIAELTGLTTGSATRLVDRLEKAGYVVRQRDAVDRRRVLVATVPEKVAEFGRVWDRLGGGWYALFDELADDELALIIGHMRRTVDLSAEQIARLRDGDLQEADEDRPEPTELTEPAEPSDGASPSSS</sequence>
<dbReference type="Gene3D" id="1.10.10.10">
    <property type="entry name" value="Winged helix-like DNA-binding domain superfamily/Winged helix DNA-binding domain"/>
    <property type="match status" value="1"/>
</dbReference>
<protein>
    <submittedName>
        <fullName evidence="3">Putative HTH-type transcriptional regulator YcgE</fullName>
    </submittedName>
</protein>
<name>A0A250VEF0_STROL</name>
<dbReference type="GO" id="GO:0006950">
    <property type="term" value="P:response to stress"/>
    <property type="evidence" value="ECO:0007669"/>
    <property type="project" value="TreeGrafter"/>
</dbReference>
<evidence type="ECO:0000313" key="4">
    <source>
        <dbReference type="Proteomes" id="UP000217446"/>
    </source>
</evidence>
<dbReference type="Pfam" id="PF12802">
    <property type="entry name" value="MarR_2"/>
    <property type="match status" value="1"/>
</dbReference>
<dbReference type="Proteomes" id="UP000217446">
    <property type="component" value="Unassembled WGS sequence"/>
</dbReference>
<feature type="region of interest" description="Disordered" evidence="1">
    <location>
        <begin position="153"/>
        <end position="185"/>
    </location>
</feature>
<evidence type="ECO:0000259" key="2">
    <source>
        <dbReference type="PROSITE" id="PS50995"/>
    </source>
</evidence>
<evidence type="ECO:0000256" key="1">
    <source>
        <dbReference type="SAM" id="MobiDB-lite"/>
    </source>
</evidence>